<keyword evidence="3" id="KW-1003">Cell membrane</keyword>
<evidence type="ECO:0000256" key="5">
    <source>
        <dbReference type="ARBA" id="ARBA00022989"/>
    </source>
</evidence>
<dbReference type="RefSeq" id="WP_201689900.1">
    <property type="nucleotide sequence ID" value="NZ_JAEQND010000006.1"/>
</dbReference>
<dbReference type="EMBL" id="JAEQND010000006">
    <property type="protein sequence ID" value="MBL0425963.1"/>
    <property type="molecule type" value="Genomic_DNA"/>
</dbReference>
<reference evidence="8 9" key="1">
    <citation type="journal article" date="2017" name="Int. J. Syst. Evol. Microbiol.">
        <title>Ramlibacter alkalitolerans sp. nov., alkali-tolerant bacterium isolated from soil of ginseng.</title>
        <authorList>
            <person name="Lee D.H."/>
            <person name="Cha C.J."/>
        </authorList>
    </citation>
    <scope>NUCLEOTIDE SEQUENCE [LARGE SCALE GENOMIC DNA]</scope>
    <source>
        <strain evidence="8 9">KACC 19305</strain>
    </source>
</reference>
<keyword evidence="9" id="KW-1185">Reference proteome</keyword>
<dbReference type="Proteomes" id="UP000622707">
    <property type="component" value="Unassembled WGS sequence"/>
</dbReference>
<sequence length="156" mass="16628">MLTLTRDDFRIRAASFDLSKTHNLLRIMVGALMFPHAASKFAAGGLSAGTVGFFAKAGIQPAEFMVGFAAFSEILIGVLLVLGLCTRFSGIAAAAVLAIASYAVVTVKGLGWTWNTGGIEYNVFWAACGLLVAIDAWKEYAKTTRPPLRAYRPAHA</sequence>
<feature type="transmembrane region" description="Helical" evidence="7">
    <location>
        <begin position="65"/>
        <end position="84"/>
    </location>
</feature>
<dbReference type="InterPro" id="IPR032808">
    <property type="entry name" value="DoxX"/>
</dbReference>
<feature type="transmembrane region" description="Helical" evidence="7">
    <location>
        <begin position="91"/>
        <end position="113"/>
    </location>
</feature>
<dbReference type="Pfam" id="PF07681">
    <property type="entry name" value="DoxX"/>
    <property type="match status" value="1"/>
</dbReference>
<dbReference type="PANTHER" id="PTHR33452">
    <property type="entry name" value="OXIDOREDUCTASE CATD-RELATED"/>
    <property type="match status" value="1"/>
</dbReference>
<evidence type="ECO:0000256" key="7">
    <source>
        <dbReference type="SAM" id="Phobius"/>
    </source>
</evidence>
<gene>
    <name evidence="8" type="ORF">JI746_12690</name>
</gene>
<keyword evidence="4 7" id="KW-0812">Transmembrane</keyword>
<evidence type="ECO:0000256" key="1">
    <source>
        <dbReference type="ARBA" id="ARBA00004651"/>
    </source>
</evidence>
<dbReference type="InterPro" id="IPR051907">
    <property type="entry name" value="DoxX-like_oxidoreductase"/>
</dbReference>
<evidence type="ECO:0000256" key="6">
    <source>
        <dbReference type="ARBA" id="ARBA00023136"/>
    </source>
</evidence>
<name>A0ABS1JNX3_9BURK</name>
<comment type="subcellular location">
    <subcellularLocation>
        <location evidence="1">Cell membrane</location>
        <topology evidence="1">Multi-pass membrane protein</topology>
    </subcellularLocation>
</comment>
<accession>A0ABS1JNX3</accession>
<protein>
    <submittedName>
        <fullName evidence="8">DoxX family protein</fullName>
    </submittedName>
</protein>
<evidence type="ECO:0000313" key="8">
    <source>
        <dbReference type="EMBL" id="MBL0425963.1"/>
    </source>
</evidence>
<comment type="caution">
    <text evidence="8">The sequence shown here is derived from an EMBL/GenBank/DDBJ whole genome shotgun (WGS) entry which is preliminary data.</text>
</comment>
<comment type="similarity">
    <text evidence="2">Belongs to the DoxX family.</text>
</comment>
<proteinExistence type="inferred from homology"/>
<evidence type="ECO:0000313" key="9">
    <source>
        <dbReference type="Proteomes" id="UP000622707"/>
    </source>
</evidence>
<feature type="transmembrane region" description="Helical" evidence="7">
    <location>
        <begin position="119"/>
        <end position="137"/>
    </location>
</feature>
<evidence type="ECO:0000256" key="2">
    <source>
        <dbReference type="ARBA" id="ARBA00006679"/>
    </source>
</evidence>
<dbReference type="PANTHER" id="PTHR33452:SF1">
    <property type="entry name" value="INNER MEMBRANE PROTEIN YPHA-RELATED"/>
    <property type="match status" value="1"/>
</dbReference>
<organism evidence="8 9">
    <name type="scientific">Ramlibacter alkalitolerans</name>
    <dbReference type="NCBI Taxonomy" id="2039631"/>
    <lineage>
        <taxon>Bacteria</taxon>
        <taxon>Pseudomonadati</taxon>
        <taxon>Pseudomonadota</taxon>
        <taxon>Betaproteobacteria</taxon>
        <taxon>Burkholderiales</taxon>
        <taxon>Comamonadaceae</taxon>
        <taxon>Ramlibacter</taxon>
    </lineage>
</organism>
<keyword evidence="6 7" id="KW-0472">Membrane</keyword>
<evidence type="ECO:0000256" key="4">
    <source>
        <dbReference type="ARBA" id="ARBA00022692"/>
    </source>
</evidence>
<keyword evidence="5 7" id="KW-1133">Transmembrane helix</keyword>
<evidence type="ECO:0000256" key="3">
    <source>
        <dbReference type="ARBA" id="ARBA00022475"/>
    </source>
</evidence>